<evidence type="ECO:0000313" key="2">
    <source>
        <dbReference type="EMBL" id="EKE87044.1"/>
    </source>
</evidence>
<dbReference type="RefSeq" id="WP_008487486.1">
    <property type="nucleotide sequence ID" value="NZ_AMRG01000002.1"/>
</dbReference>
<dbReference type="PIRSF" id="PIRSF028200">
    <property type="entry name" value="UCP028200"/>
    <property type="match status" value="1"/>
</dbReference>
<evidence type="ECO:0008006" key="4">
    <source>
        <dbReference type="Google" id="ProtNLM"/>
    </source>
</evidence>
<dbReference type="PROSITE" id="PS51257">
    <property type="entry name" value="PROKAR_LIPOPROTEIN"/>
    <property type="match status" value="1"/>
</dbReference>
<keyword evidence="3" id="KW-1185">Reference proteome</keyword>
<dbReference type="EMBL" id="AMRG01000002">
    <property type="protein sequence ID" value="EKE87044.1"/>
    <property type="molecule type" value="Genomic_DNA"/>
</dbReference>
<reference evidence="2 3" key="1">
    <citation type="journal article" date="2012" name="J. Bacteriol.">
        <title>Genome Sequence of Idiomarina xiamenensis Type Strain 10-D-4.</title>
        <authorList>
            <person name="Lai Q."/>
            <person name="Wang L."/>
            <person name="Wang W."/>
            <person name="Shao Z."/>
        </authorList>
    </citation>
    <scope>NUCLEOTIDE SEQUENCE [LARGE SCALE GENOMIC DNA]</scope>
    <source>
        <strain evidence="2 3">10-D-4</strain>
    </source>
</reference>
<proteinExistence type="predicted"/>
<organism evidence="2 3">
    <name type="scientific">Idiomarina xiamenensis 10-D-4</name>
    <dbReference type="NCBI Taxonomy" id="740709"/>
    <lineage>
        <taxon>Bacteria</taxon>
        <taxon>Pseudomonadati</taxon>
        <taxon>Pseudomonadota</taxon>
        <taxon>Gammaproteobacteria</taxon>
        <taxon>Alteromonadales</taxon>
        <taxon>Idiomarinaceae</taxon>
        <taxon>Idiomarina</taxon>
    </lineage>
</organism>
<feature type="coiled-coil region" evidence="1">
    <location>
        <begin position="127"/>
        <end position="154"/>
    </location>
</feature>
<gene>
    <name evidence="2" type="ORF">A10D4_02342</name>
</gene>
<dbReference type="STRING" id="740709.A10D4_02342"/>
<dbReference type="PATRIC" id="fig|740709.3.peg.473"/>
<protein>
    <recommendedName>
        <fullName evidence="4">Lipoprotein</fullName>
    </recommendedName>
</protein>
<comment type="caution">
    <text evidence="2">The sequence shown here is derived from an EMBL/GenBank/DDBJ whole genome shotgun (WGS) entry which is preliminary data.</text>
</comment>
<accession>K2KX13</accession>
<dbReference type="OrthoDB" id="5767052at2"/>
<dbReference type="InterPro" id="IPR016875">
    <property type="entry name" value="UCP028200"/>
</dbReference>
<dbReference type="AlphaFoldDB" id="K2KX13"/>
<sequence>MGIKRLKQTIWRVASVVTVLAIAGCSSQLAYRFADTAIEWEVDNYVDLDNAQEQRLSQRIDGLHLWHAQVELPKYRQQLKQLRDDLANGNIDQQRVTAVYEQLWQLWHNIQQRVYPEALLLLPQLTAEQRQQLLTNLQEKLDERREKYQQRAQQPVAERRSEQIDEQEERLQDWLGYLTNQQRQLVADNVSQRVSDTTLWLAYRQRWLDEFASTLQAGSEQPDFAERLRLLLTDPAQLRSAQLNETMQQQRQQQIAFYLSLYQSLSERQRQHLLAKADDYLILLSDLIDEYQAK</sequence>
<dbReference type="Proteomes" id="UP000014115">
    <property type="component" value="Unassembled WGS sequence"/>
</dbReference>
<evidence type="ECO:0000313" key="3">
    <source>
        <dbReference type="Proteomes" id="UP000014115"/>
    </source>
</evidence>
<evidence type="ECO:0000256" key="1">
    <source>
        <dbReference type="SAM" id="Coils"/>
    </source>
</evidence>
<dbReference type="eggNOG" id="ENOG5032RT1">
    <property type="taxonomic scope" value="Bacteria"/>
</dbReference>
<dbReference type="Pfam" id="PF19795">
    <property type="entry name" value="DUF6279"/>
    <property type="match status" value="1"/>
</dbReference>
<name>K2KX13_9GAMM</name>
<keyword evidence="1" id="KW-0175">Coiled coil</keyword>